<dbReference type="SUPFAM" id="SSF51306">
    <property type="entry name" value="LexA/Signal peptidase"/>
    <property type="match status" value="1"/>
</dbReference>
<sequence>MGRLRYEIGPKPLCQNKKNPQVVETESELTAQSDPDSAPSPDSDLTSADQLLSRPTTEQGTEPSLRGPNTMATAVPTGGAVPMGEEQAAFAVKKDEEESAGFKSLLRETLETVILAVLIFLVIRSLVQNYRIEGQSMEPNFQHGQYLLVNKLAYRLGEYSRGDVIVFHYPNNPSQDYIKRVIGLPGDTVEFRDGELIVNGLNVDEPYDQVPIARDIQAQTVAPGFLYVLGDNRPASSDTRTWGQLSQEFVIGKAWFAIWPVGDAGVVEHPAIELGPALEQAP</sequence>
<evidence type="ECO:0000259" key="9">
    <source>
        <dbReference type="Pfam" id="PF10502"/>
    </source>
</evidence>
<protein>
    <recommendedName>
        <fullName evidence="4 7">Signal peptidase I</fullName>
        <ecNumber evidence="4 7">3.4.21.89</ecNumber>
    </recommendedName>
</protein>
<name>A0A6B0Z130_9CHLR</name>
<evidence type="ECO:0000256" key="8">
    <source>
        <dbReference type="SAM" id="MobiDB-lite"/>
    </source>
</evidence>
<dbReference type="GO" id="GO:0005886">
    <property type="term" value="C:plasma membrane"/>
    <property type="evidence" value="ECO:0007669"/>
    <property type="project" value="UniProtKB-SubCell"/>
</dbReference>
<dbReference type="GO" id="GO:0006465">
    <property type="term" value="P:signal peptide processing"/>
    <property type="evidence" value="ECO:0007669"/>
    <property type="project" value="InterPro"/>
</dbReference>
<dbReference type="PROSITE" id="PS00760">
    <property type="entry name" value="SPASE_I_2"/>
    <property type="match status" value="1"/>
</dbReference>
<feature type="region of interest" description="Disordered" evidence="8">
    <location>
        <begin position="1"/>
        <end position="80"/>
    </location>
</feature>
<evidence type="ECO:0000256" key="2">
    <source>
        <dbReference type="ARBA" id="ARBA00004401"/>
    </source>
</evidence>
<evidence type="ECO:0000256" key="1">
    <source>
        <dbReference type="ARBA" id="ARBA00000677"/>
    </source>
</evidence>
<accession>A0A6B0Z130</accession>
<dbReference type="AlphaFoldDB" id="A0A6B0Z130"/>
<comment type="catalytic activity">
    <reaction evidence="1 7">
        <text>Cleavage of hydrophobic, N-terminal signal or leader sequences from secreted and periplasmic proteins.</text>
        <dbReference type="EC" id="3.4.21.89"/>
    </reaction>
</comment>
<feature type="active site" evidence="6">
    <location>
        <position position="179"/>
    </location>
</feature>
<keyword evidence="5 7" id="KW-0378">Hydrolase</keyword>
<comment type="subcellular location">
    <subcellularLocation>
        <location evidence="2">Cell membrane</location>
        <topology evidence="2">Single-pass type II membrane protein</topology>
    </subcellularLocation>
    <subcellularLocation>
        <location evidence="7">Membrane</location>
        <topology evidence="7">Single-pass type II membrane protein</topology>
    </subcellularLocation>
</comment>
<organism evidence="10">
    <name type="scientific">Caldilineaceae bacterium SB0664_bin_27</name>
    <dbReference type="NCBI Taxonomy" id="2605260"/>
    <lineage>
        <taxon>Bacteria</taxon>
        <taxon>Bacillati</taxon>
        <taxon>Chloroflexota</taxon>
        <taxon>Caldilineae</taxon>
        <taxon>Caldilineales</taxon>
        <taxon>Caldilineaceae</taxon>
    </lineage>
</organism>
<dbReference type="GO" id="GO:0009003">
    <property type="term" value="F:signal peptidase activity"/>
    <property type="evidence" value="ECO:0007669"/>
    <property type="project" value="UniProtKB-EC"/>
</dbReference>
<dbReference type="EMBL" id="VXRG01000161">
    <property type="protein sequence ID" value="MXY95592.1"/>
    <property type="molecule type" value="Genomic_DNA"/>
</dbReference>
<feature type="active site" evidence="6">
    <location>
        <position position="136"/>
    </location>
</feature>
<reference evidence="10" key="1">
    <citation type="submission" date="2019-09" db="EMBL/GenBank/DDBJ databases">
        <title>Characterisation of the sponge microbiome using genome-centric metagenomics.</title>
        <authorList>
            <person name="Engelberts J.P."/>
            <person name="Robbins S.J."/>
            <person name="De Goeij J.M."/>
            <person name="Aranda M."/>
            <person name="Bell S.C."/>
            <person name="Webster N.S."/>
        </authorList>
    </citation>
    <scope>NUCLEOTIDE SEQUENCE</scope>
    <source>
        <strain evidence="10">SB0664_bin_27</strain>
    </source>
</reference>
<dbReference type="GO" id="GO:0004252">
    <property type="term" value="F:serine-type endopeptidase activity"/>
    <property type="evidence" value="ECO:0007669"/>
    <property type="project" value="InterPro"/>
</dbReference>
<dbReference type="PANTHER" id="PTHR43390">
    <property type="entry name" value="SIGNAL PEPTIDASE I"/>
    <property type="match status" value="1"/>
</dbReference>
<feature type="compositionally biased region" description="Polar residues" evidence="8">
    <location>
        <begin position="53"/>
        <end position="62"/>
    </location>
</feature>
<evidence type="ECO:0000256" key="5">
    <source>
        <dbReference type="ARBA" id="ARBA00022801"/>
    </source>
</evidence>
<evidence type="ECO:0000256" key="6">
    <source>
        <dbReference type="PIRSR" id="PIRSR600223-1"/>
    </source>
</evidence>
<dbReference type="Gene3D" id="2.10.109.10">
    <property type="entry name" value="Umud Fragment, subunit A"/>
    <property type="match status" value="1"/>
</dbReference>
<dbReference type="InterPro" id="IPR019757">
    <property type="entry name" value="Pept_S26A_signal_pept_1_Lys-AS"/>
</dbReference>
<dbReference type="InterPro" id="IPR000223">
    <property type="entry name" value="Pept_S26A_signal_pept_1"/>
</dbReference>
<dbReference type="NCBIfam" id="TIGR02227">
    <property type="entry name" value="sigpep_I_bact"/>
    <property type="match status" value="1"/>
</dbReference>
<dbReference type="PANTHER" id="PTHR43390:SF1">
    <property type="entry name" value="CHLOROPLAST PROCESSING PEPTIDASE"/>
    <property type="match status" value="1"/>
</dbReference>
<evidence type="ECO:0000256" key="7">
    <source>
        <dbReference type="RuleBase" id="RU362042"/>
    </source>
</evidence>
<dbReference type="InterPro" id="IPR019533">
    <property type="entry name" value="Peptidase_S26"/>
</dbReference>
<feature type="compositionally biased region" description="Low complexity" evidence="8">
    <location>
        <begin position="31"/>
        <end position="49"/>
    </location>
</feature>
<gene>
    <name evidence="10" type="primary">lepB</name>
    <name evidence="10" type="ORF">F4Y42_19315</name>
</gene>
<dbReference type="PRINTS" id="PR00727">
    <property type="entry name" value="LEADERPTASE"/>
</dbReference>
<dbReference type="CDD" id="cd06530">
    <property type="entry name" value="S26_SPase_I"/>
    <property type="match status" value="1"/>
</dbReference>
<evidence type="ECO:0000313" key="10">
    <source>
        <dbReference type="EMBL" id="MXY95592.1"/>
    </source>
</evidence>
<comment type="caution">
    <text evidence="10">The sequence shown here is derived from an EMBL/GenBank/DDBJ whole genome shotgun (WGS) entry which is preliminary data.</text>
</comment>
<keyword evidence="7" id="KW-0645">Protease</keyword>
<dbReference type="EC" id="3.4.21.89" evidence="4 7"/>
<evidence type="ECO:0000256" key="3">
    <source>
        <dbReference type="ARBA" id="ARBA00009370"/>
    </source>
</evidence>
<evidence type="ECO:0000256" key="4">
    <source>
        <dbReference type="ARBA" id="ARBA00013208"/>
    </source>
</evidence>
<proteinExistence type="inferred from homology"/>
<feature type="compositionally biased region" description="Polar residues" evidence="8">
    <location>
        <begin position="16"/>
        <end position="30"/>
    </location>
</feature>
<feature type="domain" description="Peptidase S26" evidence="9">
    <location>
        <begin position="107"/>
        <end position="259"/>
    </location>
</feature>
<dbReference type="Pfam" id="PF10502">
    <property type="entry name" value="Peptidase_S26"/>
    <property type="match status" value="1"/>
</dbReference>
<dbReference type="InterPro" id="IPR036286">
    <property type="entry name" value="LexA/Signal_pep-like_sf"/>
</dbReference>
<comment type="similarity">
    <text evidence="3 7">Belongs to the peptidase S26 family.</text>
</comment>